<comment type="caution">
    <text evidence="2">The sequence shown here is derived from an EMBL/GenBank/DDBJ whole genome shotgun (WGS) entry which is preliminary data.</text>
</comment>
<evidence type="ECO:0008006" key="4">
    <source>
        <dbReference type="Google" id="ProtNLM"/>
    </source>
</evidence>
<name>A0ABY1VM34_9ACTO</name>
<feature type="compositionally biased region" description="Polar residues" evidence="1">
    <location>
        <begin position="210"/>
        <end position="237"/>
    </location>
</feature>
<dbReference type="Proteomes" id="UP000250006">
    <property type="component" value="Unassembled WGS sequence"/>
</dbReference>
<protein>
    <recommendedName>
        <fullName evidence="4">Helix-turn-helix domain-containing protein</fullName>
    </recommendedName>
</protein>
<evidence type="ECO:0000256" key="1">
    <source>
        <dbReference type="SAM" id="MobiDB-lite"/>
    </source>
</evidence>
<feature type="region of interest" description="Disordered" evidence="1">
    <location>
        <begin position="198"/>
        <end position="237"/>
    </location>
</feature>
<organism evidence="2 3">
    <name type="scientific">Actinomyces bovis</name>
    <dbReference type="NCBI Taxonomy" id="1658"/>
    <lineage>
        <taxon>Bacteria</taxon>
        <taxon>Bacillati</taxon>
        <taxon>Actinomycetota</taxon>
        <taxon>Actinomycetes</taxon>
        <taxon>Actinomycetales</taxon>
        <taxon>Actinomycetaceae</taxon>
        <taxon>Actinomyces</taxon>
    </lineage>
</organism>
<keyword evidence="3" id="KW-1185">Reference proteome</keyword>
<proteinExistence type="predicted"/>
<dbReference type="EMBL" id="UAPQ01000001">
    <property type="protein sequence ID" value="SPT52742.1"/>
    <property type="molecule type" value="Genomic_DNA"/>
</dbReference>
<gene>
    <name evidence="2" type="ORF">NCTC11535_00396</name>
</gene>
<reference evidence="2 3" key="1">
    <citation type="submission" date="2018-06" db="EMBL/GenBank/DDBJ databases">
        <authorList>
            <consortium name="Pathogen Informatics"/>
            <person name="Doyle S."/>
        </authorList>
    </citation>
    <scope>NUCLEOTIDE SEQUENCE [LARGE SCALE GENOMIC DNA]</scope>
    <source>
        <strain evidence="2 3">NCTC11535</strain>
    </source>
</reference>
<evidence type="ECO:0000313" key="2">
    <source>
        <dbReference type="EMBL" id="SPT52742.1"/>
    </source>
</evidence>
<evidence type="ECO:0000313" key="3">
    <source>
        <dbReference type="Proteomes" id="UP000250006"/>
    </source>
</evidence>
<sequence>MSVYAGARRARIPAVAEDGPRPWRVWARSLVGLSATQAAVIKVLAGLADWRREMIVSVDWLVQESMRPERSVKRALAELEDDGVLVRRRHRCGGHQAANLVSLVPAPVVRPVGEAVMVFEVPDFASEGEAVGVDDDEGLRELIEQAMESGWVGPVVETLGRSLWQAAPKQLATAIRRGRELSRMSADEALVTPSLRANGSLWSAPPAAQQHATSTSRSAGTVSPQTPSRSWPNAESP</sequence>
<accession>A0ABY1VM34</accession>